<dbReference type="KEGG" id="plue:EWM63_12025"/>
<reference evidence="3 4" key="1">
    <citation type="submission" date="2019-02" db="EMBL/GenBank/DDBJ databases">
        <title>Draft Genome Sequences of Six Type Strains of the Genus Massilia.</title>
        <authorList>
            <person name="Miess H."/>
            <person name="Frediansyhah A."/>
            <person name="Gross H."/>
        </authorList>
    </citation>
    <scope>NUCLEOTIDE SEQUENCE [LARGE SCALE GENOMIC DNA]</scope>
    <source>
        <strain evidence="3 4">DSM 17473</strain>
    </source>
</reference>
<accession>A0A4P6KXA2</accession>
<keyword evidence="1" id="KW-0547">Nucleotide-binding</keyword>
<dbReference type="OrthoDB" id="5372487at2"/>
<dbReference type="Gene3D" id="3.30.470.20">
    <property type="entry name" value="ATP-grasp fold, B domain"/>
    <property type="match status" value="1"/>
</dbReference>
<keyword evidence="4" id="KW-1185">Reference proteome</keyword>
<dbReference type="GO" id="GO:0005524">
    <property type="term" value="F:ATP binding"/>
    <property type="evidence" value="ECO:0007669"/>
    <property type="project" value="UniProtKB-UniRule"/>
</dbReference>
<dbReference type="InterPro" id="IPR013815">
    <property type="entry name" value="ATP_grasp_subdomain_1"/>
</dbReference>
<evidence type="ECO:0000313" key="4">
    <source>
        <dbReference type="Proteomes" id="UP000290637"/>
    </source>
</evidence>
<proteinExistence type="predicted"/>
<sequence length="419" mass="46738">MNAPLSVQETAPIEDAAPAQRLLPAVVLGIDTPIGLSIVRSLGRRGVSVYGIARSTAAPGLSSRYLRQGMLRAEDAPGTLDQLEQLAARIGPACLFAISEGDIALLNRHRDRLSGYRLMFPDTRRMDTVLDKQQTYAAAGRAGVPVPRTVQPVTLAEAEAVAPTLRYPVVLKWAEPNEAGILLRRAGLALDKTRYCHDGKELLDYLRQFEPVGRYPMIQEYCAGYGLGQFFLMHEGQVHCVFQHRRLHEWPPEGGVSTLCESVSLEQHAALRERSLALLRELDWEGIAMVEYRYDPDRDEAALMEINGRFWGSLPLACHAGADFPWLAYSLLGIGASQPQPGYRAGVRCRFMIPETKRLARLLLRPGAVADRNLTFSRAGELAGYLADFLRPSTRYYLFTWSDPLPFLRDLWHVVRRSG</sequence>
<dbReference type="Proteomes" id="UP000290637">
    <property type="component" value="Chromosome"/>
</dbReference>
<evidence type="ECO:0000313" key="3">
    <source>
        <dbReference type="EMBL" id="QBE63610.1"/>
    </source>
</evidence>
<dbReference type="GO" id="GO:0046872">
    <property type="term" value="F:metal ion binding"/>
    <property type="evidence" value="ECO:0007669"/>
    <property type="project" value="InterPro"/>
</dbReference>
<evidence type="ECO:0000259" key="2">
    <source>
        <dbReference type="PROSITE" id="PS50975"/>
    </source>
</evidence>
<keyword evidence="3" id="KW-0436">Ligase</keyword>
<gene>
    <name evidence="3" type="ORF">EWM63_12025</name>
</gene>
<protein>
    <submittedName>
        <fullName evidence="3">Carboxylate--amine ligase</fullName>
    </submittedName>
</protein>
<dbReference type="SUPFAM" id="SSF56059">
    <property type="entry name" value="Glutathione synthetase ATP-binding domain-like"/>
    <property type="match status" value="1"/>
</dbReference>
<keyword evidence="1" id="KW-0067">ATP-binding</keyword>
<evidence type="ECO:0000256" key="1">
    <source>
        <dbReference type="PROSITE-ProRule" id="PRU00409"/>
    </source>
</evidence>
<dbReference type="InterPro" id="IPR011761">
    <property type="entry name" value="ATP-grasp"/>
</dbReference>
<name>A0A4P6KXA2_9BURK</name>
<organism evidence="3 4">
    <name type="scientific">Pseudoduganella lutea</name>
    <dbReference type="NCBI Taxonomy" id="321985"/>
    <lineage>
        <taxon>Bacteria</taxon>
        <taxon>Pseudomonadati</taxon>
        <taxon>Pseudomonadota</taxon>
        <taxon>Betaproteobacteria</taxon>
        <taxon>Burkholderiales</taxon>
        <taxon>Oxalobacteraceae</taxon>
        <taxon>Telluria group</taxon>
        <taxon>Pseudoduganella</taxon>
    </lineage>
</organism>
<feature type="domain" description="ATP-grasp" evidence="2">
    <location>
        <begin position="136"/>
        <end position="333"/>
    </location>
</feature>
<dbReference type="Gene3D" id="3.30.1490.20">
    <property type="entry name" value="ATP-grasp fold, A domain"/>
    <property type="match status" value="1"/>
</dbReference>
<dbReference type="RefSeq" id="WP_130186731.1">
    <property type="nucleotide sequence ID" value="NZ_CP035913.1"/>
</dbReference>
<dbReference type="PROSITE" id="PS50975">
    <property type="entry name" value="ATP_GRASP"/>
    <property type="match status" value="1"/>
</dbReference>
<dbReference type="GO" id="GO:0016874">
    <property type="term" value="F:ligase activity"/>
    <property type="evidence" value="ECO:0007669"/>
    <property type="project" value="UniProtKB-KW"/>
</dbReference>
<dbReference type="Pfam" id="PF15632">
    <property type="entry name" value="ATPgrasp_Ter"/>
    <property type="match status" value="1"/>
</dbReference>
<dbReference type="EMBL" id="CP035913">
    <property type="protein sequence ID" value="QBE63610.1"/>
    <property type="molecule type" value="Genomic_DNA"/>
</dbReference>
<dbReference type="AlphaFoldDB" id="A0A4P6KXA2"/>